<organism evidence="3 4">
    <name type="scientific">Ananas comosus</name>
    <name type="common">Pineapple</name>
    <name type="synonym">Ananas ananas</name>
    <dbReference type="NCBI Taxonomy" id="4615"/>
    <lineage>
        <taxon>Eukaryota</taxon>
        <taxon>Viridiplantae</taxon>
        <taxon>Streptophyta</taxon>
        <taxon>Embryophyta</taxon>
        <taxon>Tracheophyta</taxon>
        <taxon>Spermatophyta</taxon>
        <taxon>Magnoliopsida</taxon>
        <taxon>Liliopsida</taxon>
        <taxon>Poales</taxon>
        <taxon>Bromeliaceae</taxon>
        <taxon>Bromelioideae</taxon>
        <taxon>Ananas</taxon>
    </lineage>
</organism>
<feature type="compositionally biased region" description="Pro residues" evidence="1">
    <location>
        <begin position="69"/>
        <end position="87"/>
    </location>
</feature>
<dbReference type="PROSITE" id="PS51782">
    <property type="entry name" value="LYSM"/>
    <property type="match status" value="1"/>
</dbReference>
<dbReference type="OrthoDB" id="2107166at2759"/>
<dbReference type="SUPFAM" id="SSF54106">
    <property type="entry name" value="LysM domain"/>
    <property type="match status" value="1"/>
</dbReference>
<keyword evidence="3" id="KW-1185">Reference proteome</keyword>
<evidence type="ECO:0000313" key="4">
    <source>
        <dbReference type="RefSeq" id="XP_020096850.1"/>
    </source>
</evidence>
<feature type="region of interest" description="Disordered" evidence="1">
    <location>
        <begin position="1"/>
        <end position="46"/>
    </location>
</feature>
<dbReference type="RefSeq" id="XP_020096850.1">
    <property type="nucleotide sequence ID" value="XM_020241261.1"/>
</dbReference>
<reference evidence="4" key="2">
    <citation type="submission" date="2025-08" db="UniProtKB">
        <authorList>
            <consortium name="RefSeq"/>
        </authorList>
    </citation>
    <scope>IDENTIFICATION</scope>
    <source>
        <tissue evidence="4">Leaf</tissue>
    </source>
</reference>
<evidence type="ECO:0000256" key="1">
    <source>
        <dbReference type="SAM" id="MobiDB-lite"/>
    </source>
</evidence>
<dbReference type="PANTHER" id="PTHR33734">
    <property type="entry name" value="LYSM DOMAIN-CONTAINING GPI-ANCHORED PROTEIN 2"/>
    <property type="match status" value="1"/>
</dbReference>
<dbReference type="SMART" id="SM00257">
    <property type="entry name" value="LysM"/>
    <property type="match status" value="1"/>
</dbReference>
<proteinExistence type="predicted"/>
<reference evidence="3" key="1">
    <citation type="journal article" date="2015" name="Nat. Genet.">
        <title>The pineapple genome and the evolution of CAM photosynthesis.</title>
        <authorList>
            <person name="Ming R."/>
            <person name="VanBuren R."/>
            <person name="Wai C.M."/>
            <person name="Tang H."/>
            <person name="Schatz M.C."/>
            <person name="Bowers J.E."/>
            <person name="Lyons E."/>
            <person name="Wang M.L."/>
            <person name="Chen J."/>
            <person name="Biggers E."/>
            <person name="Zhang J."/>
            <person name="Huang L."/>
            <person name="Zhang L."/>
            <person name="Miao W."/>
            <person name="Zhang J."/>
            <person name="Ye Z."/>
            <person name="Miao C."/>
            <person name="Lin Z."/>
            <person name="Wang H."/>
            <person name="Zhou H."/>
            <person name="Yim W.C."/>
            <person name="Priest H.D."/>
            <person name="Zheng C."/>
            <person name="Woodhouse M."/>
            <person name="Edger P.P."/>
            <person name="Guyot R."/>
            <person name="Guo H.B."/>
            <person name="Guo H."/>
            <person name="Zheng G."/>
            <person name="Singh R."/>
            <person name="Sharma A."/>
            <person name="Min X."/>
            <person name="Zheng Y."/>
            <person name="Lee H."/>
            <person name="Gurtowski J."/>
            <person name="Sedlazeck F.J."/>
            <person name="Harkess A."/>
            <person name="McKain M.R."/>
            <person name="Liao Z."/>
            <person name="Fang J."/>
            <person name="Liu J."/>
            <person name="Zhang X."/>
            <person name="Zhang Q."/>
            <person name="Hu W."/>
            <person name="Qin Y."/>
            <person name="Wang K."/>
            <person name="Chen L.Y."/>
            <person name="Shirley N."/>
            <person name="Lin Y.R."/>
            <person name="Liu L.Y."/>
            <person name="Hernandez A.G."/>
            <person name="Wright C.L."/>
            <person name="Bulone V."/>
            <person name="Tuskan G.A."/>
            <person name="Heath K."/>
            <person name="Zee F."/>
            <person name="Moore P.H."/>
            <person name="Sunkar R."/>
            <person name="Leebens-Mack J.H."/>
            <person name="Mockler T."/>
            <person name="Bennetzen J.L."/>
            <person name="Freeling M."/>
            <person name="Sankoff D."/>
            <person name="Paterson A.H."/>
            <person name="Zhu X."/>
            <person name="Yang X."/>
            <person name="Smith J.A."/>
            <person name="Cushman J.C."/>
            <person name="Paull R.E."/>
            <person name="Yu Q."/>
        </authorList>
    </citation>
    <scope>NUCLEOTIDE SEQUENCE [LARGE SCALE GENOMIC DNA]</scope>
    <source>
        <strain evidence="3">cv. F153</strain>
    </source>
</reference>
<dbReference type="GeneID" id="109715998"/>
<feature type="region of interest" description="Disordered" evidence="1">
    <location>
        <begin position="67"/>
        <end position="100"/>
    </location>
</feature>
<feature type="compositionally biased region" description="Low complexity" evidence="1">
    <location>
        <begin position="13"/>
        <end position="26"/>
    </location>
</feature>
<dbReference type="Proteomes" id="UP000515123">
    <property type="component" value="Linkage group 10"/>
</dbReference>
<dbReference type="CDD" id="cd00118">
    <property type="entry name" value="LysM"/>
    <property type="match status" value="1"/>
</dbReference>
<evidence type="ECO:0000259" key="2">
    <source>
        <dbReference type="PROSITE" id="PS51782"/>
    </source>
</evidence>
<feature type="domain" description="LysM" evidence="2">
    <location>
        <begin position="106"/>
        <end position="149"/>
    </location>
</feature>
<dbReference type="AlphaFoldDB" id="A0A6P5FUT1"/>
<dbReference type="Gramene" id="Aco010003.1.mrna1">
    <property type="protein sequence ID" value="Aco010003.1.mrna1"/>
    <property type="gene ID" value="Aco010003.1.path1"/>
</dbReference>
<gene>
    <name evidence="4" type="primary">LOC109715998</name>
</gene>
<feature type="compositionally biased region" description="Basic residues" evidence="1">
    <location>
        <begin position="1"/>
        <end position="12"/>
    </location>
</feature>
<dbReference type="PANTHER" id="PTHR33734:SF26">
    <property type="entry name" value="LYSM DOMAIN-CONTAINING PROTEIN"/>
    <property type="match status" value="1"/>
</dbReference>
<evidence type="ECO:0000313" key="3">
    <source>
        <dbReference type="Proteomes" id="UP000515123"/>
    </source>
</evidence>
<sequence length="150" mass="15486">MLRSVRARKATRPHSPLAGAPSSAAMSPPPPPSAGDGGGDGGGEEAKAAGFVVFSGIAMSIVKALAFKPPQPHSPPSPSPYPSPSPSPQEKLVVEEGPRVEAPKSRVVEIARGDTLWGLSRRYGVSIDSIREVNGITGDTIYAGKKLIIP</sequence>
<protein>
    <submittedName>
        <fullName evidence="4">Uncharacterized protein LOC109715998</fullName>
    </submittedName>
</protein>
<dbReference type="InterPro" id="IPR036779">
    <property type="entry name" value="LysM_dom_sf"/>
</dbReference>
<dbReference type="Pfam" id="PF01476">
    <property type="entry name" value="LysM"/>
    <property type="match status" value="1"/>
</dbReference>
<dbReference type="InterPro" id="IPR018392">
    <property type="entry name" value="LysM"/>
</dbReference>
<name>A0A6P5FUT1_ANACO</name>
<accession>A0A6P5FUT1</accession>
<dbReference type="Gene3D" id="3.10.350.10">
    <property type="entry name" value="LysM domain"/>
    <property type="match status" value="1"/>
</dbReference>